<dbReference type="AlphaFoldDB" id="G6XM89"/>
<proteinExistence type="predicted"/>
<gene>
    <name evidence="1" type="ORF">GMO_26070</name>
</gene>
<dbReference type="Proteomes" id="UP000004949">
    <property type="component" value="Unassembled WGS sequence"/>
</dbReference>
<name>G6XM89_9PROT</name>
<accession>G6XM89</accession>
<organism evidence="1 2">
    <name type="scientific">Gluconobacter morbifer G707</name>
    <dbReference type="NCBI Taxonomy" id="1088869"/>
    <lineage>
        <taxon>Bacteria</taxon>
        <taxon>Pseudomonadati</taxon>
        <taxon>Pseudomonadota</taxon>
        <taxon>Alphaproteobacteria</taxon>
        <taxon>Acetobacterales</taxon>
        <taxon>Acetobacteraceae</taxon>
        <taxon>Gluconobacter</taxon>
    </lineage>
</organism>
<evidence type="ECO:0000313" key="1">
    <source>
        <dbReference type="EMBL" id="EHH66987.1"/>
    </source>
</evidence>
<reference evidence="1 2" key="1">
    <citation type="submission" date="2011-10" db="EMBL/GenBank/DDBJ databases">
        <title>Genome sequence of Gluconobacter morbifer G707, isolated from Drosophila gut.</title>
        <authorList>
            <person name="Lee W.-J."/>
            <person name="Kim E.-K."/>
        </authorList>
    </citation>
    <scope>NUCLEOTIDE SEQUENCE [LARGE SCALE GENOMIC DNA]</scope>
    <source>
        <strain evidence="1 2">G707</strain>
    </source>
</reference>
<protein>
    <submittedName>
        <fullName evidence="1">Uncharacterized protein</fullName>
    </submittedName>
</protein>
<dbReference type="PATRIC" id="fig|1088869.3.peg.2600"/>
<comment type="caution">
    <text evidence="1">The sequence shown here is derived from an EMBL/GenBank/DDBJ whole genome shotgun (WGS) entry which is preliminary data.</text>
</comment>
<sequence length="46" mass="4756">MKIFSLLISVPGGQCLKLSSRGEAGDRHLSMLVAVLQTGSLQGGKA</sequence>
<keyword evidence="2" id="KW-1185">Reference proteome</keyword>
<dbReference type="STRING" id="1088869.GMO_26070"/>
<evidence type="ECO:0000313" key="2">
    <source>
        <dbReference type="Proteomes" id="UP000004949"/>
    </source>
</evidence>
<dbReference type="EMBL" id="AGQV01000013">
    <property type="protein sequence ID" value="EHH66987.1"/>
    <property type="molecule type" value="Genomic_DNA"/>
</dbReference>